<evidence type="ECO:0000256" key="7">
    <source>
        <dbReference type="ARBA" id="ARBA00023014"/>
    </source>
</evidence>
<name>A0A7G6E534_THEFR</name>
<dbReference type="InterPro" id="IPR036503">
    <property type="entry name" value="Ald_Fedxn_OxRdtase_N_sf"/>
</dbReference>
<dbReference type="Gene3D" id="3.60.9.10">
    <property type="entry name" value="Aldehyde ferredoxin oxidoreductase, N-terminal domain"/>
    <property type="match status" value="1"/>
</dbReference>
<accession>A0A7G6E534</accession>
<dbReference type="Pfam" id="PF02730">
    <property type="entry name" value="AFOR_N"/>
    <property type="match status" value="1"/>
</dbReference>
<comment type="cofactor">
    <cofactor evidence="1">
        <name>[4Fe-4S] cluster</name>
        <dbReference type="ChEBI" id="CHEBI:49883"/>
    </cofactor>
</comment>
<evidence type="ECO:0000256" key="4">
    <source>
        <dbReference type="ARBA" id="ARBA00022723"/>
    </source>
</evidence>
<reference evidence="10 11" key="1">
    <citation type="journal article" date="2019" name="Front. Microbiol.">
        <title>Thermoanaerosceptrum fracticalcis gen. nov. sp. nov., a Novel Fumarate-Fermenting Microorganism From a Deep Fractured Carbonate Aquifer of the US Great Basin.</title>
        <authorList>
            <person name="Hamilton-Brehm S.D."/>
            <person name="Stewart L.E."/>
            <person name="Zavarin M."/>
            <person name="Caldwell M."/>
            <person name="Lawson P.A."/>
            <person name="Onstott T.C."/>
            <person name="Grzymski J."/>
            <person name="Neveux I."/>
            <person name="Lollar B.S."/>
            <person name="Russell C.E."/>
            <person name="Moser D.P."/>
        </authorList>
    </citation>
    <scope>NUCLEOTIDE SEQUENCE [LARGE SCALE GENOMIC DNA]</scope>
    <source>
        <strain evidence="10 11">DRI-13</strain>
    </source>
</reference>
<feature type="domain" description="Aldehyde ferredoxin oxidoreductase N-terminal" evidence="9">
    <location>
        <begin position="5"/>
        <end position="207"/>
    </location>
</feature>
<proteinExistence type="inferred from homology"/>
<comment type="cofactor">
    <cofactor evidence="8">
        <name>tungstopterin</name>
        <dbReference type="ChEBI" id="CHEBI:30402"/>
    </cofactor>
</comment>
<dbReference type="Gene3D" id="1.10.569.10">
    <property type="entry name" value="Aldehyde Ferredoxin Oxidoreductase Protein, subunit A, domain 2"/>
    <property type="match status" value="1"/>
</dbReference>
<evidence type="ECO:0000313" key="11">
    <source>
        <dbReference type="Proteomes" id="UP000515847"/>
    </source>
</evidence>
<dbReference type="InterPro" id="IPR001203">
    <property type="entry name" value="OxRdtase_Ald_Fedxn_C"/>
</dbReference>
<dbReference type="InterPro" id="IPR051919">
    <property type="entry name" value="W-dependent_AOR"/>
</dbReference>
<organism evidence="10 11">
    <name type="scientific">Thermanaerosceptrum fracticalcis</name>
    <dbReference type="NCBI Taxonomy" id="1712410"/>
    <lineage>
        <taxon>Bacteria</taxon>
        <taxon>Bacillati</taxon>
        <taxon>Bacillota</taxon>
        <taxon>Clostridia</taxon>
        <taxon>Eubacteriales</taxon>
        <taxon>Peptococcaceae</taxon>
        <taxon>Thermanaerosceptrum</taxon>
    </lineage>
</organism>
<evidence type="ECO:0000313" key="10">
    <source>
        <dbReference type="EMBL" id="QNB47188.1"/>
    </source>
</evidence>
<dbReference type="SUPFAM" id="SSF56228">
    <property type="entry name" value="Aldehyde ferredoxin oxidoreductase, N-terminal domain"/>
    <property type="match status" value="1"/>
</dbReference>
<dbReference type="InterPro" id="IPR013984">
    <property type="entry name" value="Ald_Fedxn_OxRdtase_dom2"/>
</dbReference>
<dbReference type="Proteomes" id="UP000515847">
    <property type="component" value="Chromosome"/>
</dbReference>
<dbReference type="EMBL" id="CP045798">
    <property type="protein sequence ID" value="QNB47188.1"/>
    <property type="molecule type" value="Genomic_DNA"/>
</dbReference>
<dbReference type="SUPFAM" id="SSF48310">
    <property type="entry name" value="Aldehyde ferredoxin oxidoreductase, C-terminal domains"/>
    <property type="match status" value="1"/>
</dbReference>
<keyword evidence="6" id="KW-0408">Iron</keyword>
<dbReference type="SMART" id="SM00790">
    <property type="entry name" value="AFOR_N"/>
    <property type="match status" value="1"/>
</dbReference>
<keyword evidence="3" id="KW-0004">4Fe-4S</keyword>
<dbReference type="RefSeq" id="WP_034425444.1">
    <property type="nucleotide sequence ID" value="NZ_CP045798.1"/>
</dbReference>
<sequence>MYSGYNYKVLKINLSNETTEIENITPTFVRKFLGGNGFGVKLLYDAIKPETDPLSEENSVVIAVGPANGTIMPGAAMTAFMTKSPLTGLFIDSYMGGHFATEIKNAGYDAILISGKLSKPKFLVIENDTVNFCDAQDLWGLETSKTQQKIKERLQNTEFQVACIGPAGENLVKYASIISDTRAAGRGGLGAVFGSKKLKAIAIRGDRDIYVAQPARVLEYVQKAFEEMKKHPGLGKNVPLFGSTGSIDGNNSLGILGTRNWQREVFDDAWMISGNNLLKRGLRVGHKSCASCMARSAIFFKANEGEYSGTISRGPEYETLYSYGSVLENNNPDSIIAADRLSDELGIDTMSTGLVIAWVMECFEKGILTSRDTDGLEVTFGKHEILLDMIKKIAYRDGIGDVLAEGTRIASRIIGKGSEDFAIHVKGLELAGHTARGLKGMGLGYAVATRGGSHQDIRPEVERSGKLDRQVIEGKSEHVMKSERMCTIGDSLILCRRHSEPYFGPYLSEKYVEVINILTGFDLDLEELNMIADRIYTLERMFNCREGITRKDDILPPRFMREPIPDGPSKGMYMKMEELNVMLDEFYSLRGWDLKTGIPTEAKMRTLGIN</sequence>
<protein>
    <submittedName>
        <fullName evidence="10">Aldehyde ferredoxin oxidoreductase</fullName>
    </submittedName>
</protein>
<dbReference type="GO" id="GO:0046872">
    <property type="term" value="F:metal ion binding"/>
    <property type="evidence" value="ECO:0007669"/>
    <property type="project" value="UniProtKB-KW"/>
</dbReference>
<dbReference type="PANTHER" id="PTHR30038:SF0">
    <property type="entry name" value="TUNGSTEN-CONTAINING ALDEHYDE FERREDOXIN OXIDOREDUCTASE"/>
    <property type="match status" value="1"/>
</dbReference>
<dbReference type="GO" id="GO:0051539">
    <property type="term" value="F:4 iron, 4 sulfur cluster binding"/>
    <property type="evidence" value="ECO:0007669"/>
    <property type="project" value="UniProtKB-KW"/>
</dbReference>
<gene>
    <name evidence="10" type="ORF">BR63_13280</name>
</gene>
<evidence type="ECO:0000259" key="9">
    <source>
        <dbReference type="SMART" id="SM00790"/>
    </source>
</evidence>
<dbReference type="InterPro" id="IPR013983">
    <property type="entry name" value="Ald_Fedxn_OxRdtase_N"/>
</dbReference>
<dbReference type="KEGG" id="tfr:BR63_13280"/>
<evidence type="ECO:0000256" key="8">
    <source>
        <dbReference type="ARBA" id="ARBA00049934"/>
    </source>
</evidence>
<evidence type="ECO:0000256" key="1">
    <source>
        <dbReference type="ARBA" id="ARBA00001966"/>
    </source>
</evidence>
<keyword evidence="4" id="KW-0479">Metal-binding</keyword>
<dbReference type="Gene3D" id="1.10.599.10">
    <property type="entry name" value="Aldehyde Ferredoxin Oxidoreductase Protein, subunit A, domain 3"/>
    <property type="match status" value="1"/>
</dbReference>
<evidence type="ECO:0000256" key="3">
    <source>
        <dbReference type="ARBA" id="ARBA00022485"/>
    </source>
</evidence>
<dbReference type="InterPro" id="IPR036021">
    <property type="entry name" value="Tungsten_al_ferr_oxy-like_C"/>
</dbReference>
<comment type="similarity">
    <text evidence="2">Belongs to the AOR/FOR family.</text>
</comment>
<dbReference type="GO" id="GO:0009055">
    <property type="term" value="F:electron transfer activity"/>
    <property type="evidence" value="ECO:0007669"/>
    <property type="project" value="InterPro"/>
</dbReference>
<evidence type="ECO:0000256" key="2">
    <source>
        <dbReference type="ARBA" id="ARBA00011032"/>
    </source>
</evidence>
<keyword evidence="5" id="KW-0560">Oxidoreductase</keyword>
<dbReference type="GO" id="GO:0016625">
    <property type="term" value="F:oxidoreductase activity, acting on the aldehyde or oxo group of donors, iron-sulfur protein as acceptor"/>
    <property type="evidence" value="ECO:0007669"/>
    <property type="project" value="InterPro"/>
</dbReference>
<keyword evidence="11" id="KW-1185">Reference proteome</keyword>
<evidence type="ECO:0000256" key="5">
    <source>
        <dbReference type="ARBA" id="ARBA00023002"/>
    </source>
</evidence>
<keyword evidence="7" id="KW-0411">Iron-sulfur</keyword>
<dbReference type="PANTHER" id="PTHR30038">
    <property type="entry name" value="ALDEHYDE FERREDOXIN OXIDOREDUCTASE"/>
    <property type="match status" value="1"/>
</dbReference>
<dbReference type="OrthoDB" id="9763894at2"/>
<dbReference type="AlphaFoldDB" id="A0A7G6E534"/>
<dbReference type="InterPro" id="IPR013985">
    <property type="entry name" value="Ald_Fedxn_OxRdtase_dom3"/>
</dbReference>
<evidence type="ECO:0000256" key="6">
    <source>
        <dbReference type="ARBA" id="ARBA00023004"/>
    </source>
</evidence>
<dbReference type="Pfam" id="PF01314">
    <property type="entry name" value="AFOR_C"/>
    <property type="match status" value="1"/>
</dbReference>